<reference evidence="1 2" key="1">
    <citation type="submission" date="2020-08" db="EMBL/GenBank/DDBJ databases">
        <title>Genomic Encyclopedia of Type Strains, Phase IV (KMG-IV): sequencing the most valuable type-strain genomes for metagenomic binning, comparative biology and taxonomic classification.</title>
        <authorList>
            <person name="Goeker M."/>
        </authorList>
    </citation>
    <scope>NUCLEOTIDE SEQUENCE [LARGE SCALE GENOMIC DNA]</scope>
    <source>
        <strain evidence="1 2">DSM 100039</strain>
    </source>
</reference>
<dbReference type="EMBL" id="JACHEF010000006">
    <property type="protein sequence ID" value="MBB6412819.1"/>
    <property type="molecule type" value="Genomic_DNA"/>
</dbReference>
<gene>
    <name evidence="1" type="ORF">HNQ71_005511</name>
</gene>
<keyword evidence="2" id="KW-1185">Reference proteome</keyword>
<sequence>MCSSVVEPLMAMPCSIRAVPVASSAPLPPAADLQGRIDFLGAMRSNPRDRAPNVAPRQRNVFRKRRPNSSIARCTDWLLQLVSRRSRGTSEQIADRQATPTVFAVLVKNCARPTPPDRQSQVTSLPFGLCSHTNGLFMPTAKSMHASPTDKEQKNEMPELRRCGENTSPVLLLLPGMFRRDNPQHQLEDVE</sequence>
<name>A0A841PRP4_9HYPH</name>
<comment type="caution">
    <text evidence="1">The sequence shown here is derived from an EMBL/GenBank/DDBJ whole genome shotgun (WGS) entry which is preliminary data.</text>
</comment>
<evidence type="ECO:0000313" key="2">
    <source>
        <dbReference type="Proteomes" id="UP000556329"/>
    </source>
</evidence>
<protein>
    <submittedName>
        <fullName evidence="1">Uncharacterized protein</fullName>
    </submittedName>
</protein>
<accession>A0A841PRP4</accession>
<proteinExistence type="predicted"/>
<evidence type="ECO:0000313" key="1">
    <source>
        <dbReference type="EMBL" id="MBB6412819.1"/>
    </source>
</evidence>
<dbReference type="AlphaFoldDB" id="A0A841PRP4"/>
<organism evidence="1 2">
    <name type="scientific">Mesorhizobium sangaii</name>
    <dbReference type="NCBI Taxonomy" id="505389"/>
    <lineage>
        <taxon>Bacteria</taxon>
        <taxon>Pseudomonadati</taxon>
        <taxon>Pseudomonadota</taxon>
        <taxon>Alphaproteobacteria</taxon>
        <taxon>Hyphomicrobiales</taxon>
        <taxon>Phyllobacteriaceae</taxon>
        <taxon>Mesorhizobium</taxon>
    </lineage>
</organism>
<dbReference type="Proteomes" id="UP000556329">
    <property type="component" value="Unassembled WGS sequence"/>
</dbReference>